<dbReference type="EMBL" id="MU274976">
    <property type="protein sequence ID" value="KAI0083280.1"/>
    <property type="molecule type" value="Genomic_DNA"/>
</dbReference>
<dbReference type="Proteomes" id="UP001055072">
    <property type="component" value="Unassembled WGS sequence"/>
</dbReference>
<comment type="caution">
    <text evidence="1">The sequence shown here is derived from an EMBL/GenBank/DDBJ whole genome shotgun (WGS) entry which is preliminary data.</text>
</comment>
<reference evidence="1" key="1">
    <citation type="journal article" date="2021" name="Environ. Microbiol.">
        <title>Gene family expansions and transcriptome signatures uncover fungal adaptations to wood decay.</title>
        <authorList>
            <person name="Hage H."/>
            <person name="Miyauchi S."/>
            <person name="Viragh M."/>
            <person name="Drula E."/>
            <person name="Min B."/>
            <person name="Chaduli D."/>
            <person name="Navarro D."/>
            <person name="Favel A."/>
            <person name="Norest M."/>
            <person name="Lesage-Meessen L."/>
            <person name="Balint B."/>
            <person name="Merenyi Z."/>
            <person name="de Eugenio L."/>
            <person name="Morin E."/>
            <person name="Martinez A.T."/>
            <person name="Baldrian P."/>
            <person name="Stursova M."/>
            <person name="Martinez M.J."/>
            <person name="Novotny C."/>
            <person name="Magnuson J.K."/>
            <person name="Spatafora J.W."/>
            <person name="Maurice S."/>
            <person name="Pangilinan J."/>
            <person name="Andreopoulos W."/>
            <person name="LaButti K."/>
            <person name="Hundley H."/>
            <person name="Na H."/>
            <person name="Kuo A."/>
            <person name="Barry K."/>
            <person name="Lipzen A."/>
            <person name="Henrissat B."/>
            <person name="Riley R."/>
            <person name="Ahrendt S."/>
            <person name="Nagy L.G."/>
            <person name="Grigoriev I.V."/>
            <person name="Martin F."/>
            <person name="Rosso M.N."/>
        </authorList>
    </citation>
    <scope>NUCLEOTIDE SEQUENCE</scope>
    <source>
        <strain evidence="1">CBS 384.51</strain>
    </source>
</reference>
<organism evidence="1 2">
    <name type="scientific">Irpex rosettiformis</name>
    <dbReference type="NCBI Taxonomy" id="378272"/>
    <lineage>
        <taxon>Eukaryota</taxon>
        <taxon>Fungi</taxon>
        <taxon>Dikarya</taxon>
        <taxon>Basidiomycota</taxon>
        <taxon>Agaricomycotina</taxon>
        <taxon>Agaricomycetes</taxon>
        <taxon>Polyporales</taxon>
        <taxon>Irpicaceae</taxon>
        <taxon>Irpex</taxon>
    </lineage>
</organism>
<evidence type="ECO:0000313" key="2">
    <source>
        <dbReference type="Proteomes" id="UP001055072"/>
    </source>
</evidence>
<gene>
    <name evidence="1" type="ORF">BDY19DRAFT_910713</name>
</gene>
<accession>A0ACB8TMV8</accession>
<name>A0ACB8TMV8_9APHY</name>
<protein>
    <submittedName>
        <fullName evidence="1">Uncharacterized protein</fullName>
    </submittedName>
</protein>
<keyword evidence="2" id="KW-1185">Reference proteome</keyword>
<sequence length="371" mass="40385">MLVNVFYLSEWMVERIYELRSHIACVSYEMDGYRCAQNMSWLIAVRSGGALQSLASIIVSDLVPLRERGMYNSFIGLTWAFAAGVGPLIGGGLAVRGQWGWFFSIVSLNRGNIIFVGSSTSTAIALTWGGLTHQWSSAATLVPLIVGLCGLAFFLFYEEYFASHPIVPFKLLSNRTSLSGYLQTFLTPVVVIAWTYYFTTYWQSARGSSAIHAAVQSLAMTLVLGPVMILTGMGVFTIVKLDTPSSQPIGFSVLVGIGGGMLFSAQYFPDIRIGAALAFSAIPVISDLEEPLRTQVRDAFAESIRVIWQVMTGIAGLGLLTSLIMKGLPLHTQVDEKWGIEDRSAAASGGNSDMQMKETSTEERESVLPQL</sequence>
<proteinExistence type="predicted"/>
<evidence type="ECO:0000313" key="1">
    <source>
        <dbReference type="EMBL" id="KAI0083280.1"/>
    </source>
</evidence>